<keyword evidence="2 5" id="KW-0560">Oxidoreductase</keyword>
<dbReference type="Pfam" id="PF00106">
    <property type="entry name" value="adh_short"/>
    <property type="match status" value="1"/>
</dbReference>
<evidence type="ECO:0000313" key="6">
    <source>
        <dbReference type="Proteomes" id="UP001595379"/>
    </source>
</evidence>
<evidence type="ECO:0000256" key="2">
    <source>
        <dbReference type="ARBA" id="ARBA00023002"/>
    </source>
</evidence>
<reference evidence="6" key="1">
    <citation type="journal article" date="2019" name="Int. J. Syst. Evol. Microbiol.">
        <title>The Global Catalogue of Microorganisms (GCM) 10K type strain sequencing project: providing services to taxonomists for standard genome sequencing and annotation.</title>
        <authorList>
            <consortium name="The Broad Institute Genomics Platform"/>
            <consortium name="The Broad Institute Genome Sequencing Center for Infectious Disease"/>
            <person name="Wu L."/>
            <person name="Ma J."/>
        </authorList>
    </citation>
    <scope>NUCLEOTIDE SEQUENCE [LARGE SCALE GENOMIC DNA]</scope>
    <source>
        <strain evidence="6">KCTC 52487</strain>
    </source>
</reference>
<dbReference type="PROSITE" id="PS00061">
    <property type="entry name" value="ADH_SHORT"/>
    <property type="match status" value="1"/>
</dbReference>
<evidence type="ECO:0000259" key="4">
    <source>
        <dbReference type="SMART" id="SM00822"/>
    </source>
</evidence>
<proteinExistence type="inferred from homology"/>
<organism evidence="5 6">
    <name type="scientific">Hyphobacterium vulgare</name>
    <dbReference type="NCBI Taxonomy" id="1736751"/>
    <lineage>
        <taxon>Bacteria</taxon>
        <taxon>Pseudomonadati</taxon>
        <taxon>Pseudomonadota</taxon>
        <taxon>Alphaproteobacteria</taxon>
        <taxon>Maricaulales</taxon>
        <taxon>Maricaulaceae</taxon>
        <taxon>Hyphobacterium</taxon>
    </lineage>
</organism>
<evidence type="ECO:0000256" key="3">
    <source>
        <dbReference type="RuleBase" id="RU000363"/>
    </source>
</evidence>
<dbReference type="Proteomes" id="UP001595379">
    <property type="component" value="Unassembled WGS sequence"/>
</dbReference>
<dbReference type="EMBL" id="JBHRSV010000001">
    <property type="protein sequence ID" value="MFC2924773.1"/>
    <property type="molecule type" value="Genomic_DNA"/>
</dbReference>
<dbReference type="GO" id="GO:0016491">
    <property type="term" value="F:oxidoreductase activity"/>
    <property type="evidence" value="ECO:0007669"/>
    <property type="project" value="UniProtKB-KW"/>
</dbReference>
<dbReference type="Gene3D" id="3.40.50.720">
    <property type="entry name" value="NAD(P)-binding Rossmann-like Domain"/>
    <property type="match status" value="1"/>
</dbReference>
<dbReference type="RefSeq" id="WP_343163517.1">
    <property type="nucleotide sequence ID" value="NZ_JBHRSV010000001.1"/>
</dbReference>
<dbReference type="PANTHER" id="PTHR44196">
    <property type="entry name" value="DEHYDROGENASE/REDUCTASE SDR FAMILY MEMBER 7B"/>
    <property type="match status" value="1"/>
</dbReference>
<dbReference type="PRINTS" id="PR00081">
    <property type="entry name" value="GDHRDH"/>
</dbReference>
<sequence>MNWTGHTALITGAGSGIGRALAHALHARGCALILTEIDHARLEQVASELTGSAAVETVRLDVTDRDAISDLPSKLSSQPTLLFNNAGVAVGGDFTAVSETDFDWLLSINLFGPIRMTRAFLPVLRTAPESVIVNISSLFGLIAPAGQTAYCASKYGLRGFSDALRHELSASTVHVMTVHPGGVRTAIADDARLPAGMNDAQDDRDRMNAFLKMPPEQAALIILDGIERRKRRVLIGRDAKIAALIERIFPDSYWTRLSRLASP</sequence>
<gene>
    <name evidence="5" type="ORF">ACFOOR_01500</name>
</gene>
<keyword evidence="6" id="KW-1185">Reference proteome</keyword>
<dbReference type="SMART" id="SM00822">
    <property type="entry name" value="PKS_KR"/>
    <property type="match status" value="1"/>
</dbReference>
<dbReference type="InterPro" id="IPR036291">
    <property type="entry name" value="NAD(P)-bd_dom_sf"/>
</dbReference>
<feature type="domain" description="Ketoreductase" evidence="4">
    <location>
        <begin position="6"/>
        <end position="184"/>
    </location>
</feature>
<dbReference type="PRINTS" id="PR00080">
    <property type="entry name" value="SDRFAMILY"/>
</dbReference>
<protein>
    <submittedName>
        <fullName evidence="5">SDR family NAD(P)-dependent oxidoreductase</fullName>
        <ecNumber evidence="5">1.-.-.-</ecNumber>
    </submittedName>
</protein>
<name>A0ABV6ZTN8_9PROT</name>
<evidence type="ECO:0000256" key="1">
    <source>
        <dbReference type="ARBA" id="ARBA00006484"/>
    </source>
</evidence>
<dbReference type="InterPro" id="IPR020904">
    <property type="entry name" value="Sc_DH/Rdtase_CS"/>
</dbReference>
<dbReference type="InterPro" id="IPR002347">
    <property type="entry name" value="SDR_fam"/>
</dbReference>
<evidence type="ECO:0000313" key="5">
    <source>
        <dbReference type="EMBL" id="MFC2924773.1"/>
    </source>
</evidence>
<dbReference type="EC" id="1.-.-.-" evidence="5"/>
<dbReference type="InterPro" id="IPR057326">
    <property type="entry name" value="KR_dom"/>
</dbReference>
<accession>A0ABV6ZTN8</accession>
<comment type="caution">
    <text evidence="5">The sequence shown here is derived from an EMBL/GenBank/DDBJ whole genome shotgun (WGS) entry which is preliminary data.</text>
</comment>
<dbReference type="PANTHER" id="PTHR44196:SF1">
    <property type="entry name" value="DEHYDROGENASE_REDUCTASE SDR FAMILY MEMBER 7B"/>
    <property type="match status" value="1"/>
</dbReference>
<comment type="similarity">
    <text evidence="1 3">Belongs to the short-chain dehydrogenases/reductases (SDR) family.</text>
</comment>
<dbReference type="SUPFAM" id="SSF51735">
    <property type="entry name" value="NAD(P)-binding Rossmann-fold domains"/>
    <property type="match status" value="1"/>
</dbReference>